<evidence type="ECO:0000313" key="2">
    <source>
        <dbReference type="EMBL" id="KTD57113.1"/>
    </source>
</evidence>
<dbReference type="STRING" id="28087.Lsai_1717"/>
<proteinExistence type="predicted"/>
<evidence type="ECO:0000313" key="3">
    <source>
        <dbReference type="Proteomes" id="UP000054621"/>
    </source>
</evidence>
<dbReference type="Gene3D" id="3.40.630.30">
    <property type="match status" value="1"/>
</dbReference>
<sequence length="163" mass="19602">MNLNMIALDRVNKDNQNIISNLLQFYMFEQNQRSAFKHFELGQDGKYLQYPYFENYWSEEQRFPYAVQYKGQVIGFSLVHDITLNESLRWKLAEFFIMPEFRRQNIGTEAALTTIKSHPGSWEISVLEDNNPAKMFWLRILKRLSAKYQSYRYQNYEVFEIAP</sequence>
<dbReference type="PROSITE" id="PS51186">
    <property type="entry name" value="GNAT"/>
    <property type="match status" value="1"/>
</dbReference>
<dbReference type="PATRIC" id="fig|28087.4.peg.1840"/>
<feature type="domain" description="N-acetyltransferase" evidence="1">
    <location>
        <begin position="23"/>
        <end position="163"/>
    </location>
</feature>
<gene>
    <name evidence="2" type="ORF">Lsai_1717</name>
</gene>
<protein>
    <submittedName>
        <fullName evidence="2">N-acetyltransferase GCN5</fullName>
    </submittedName>
</protein>
<dbReference type="eggNOG" id="COG5628">
    <property type="taxonomic scope" value="Bacteria"/>
</dbReference>
<dbReference type="GO" id="GO:0016747">
    <property type="term" value="F:acyltransferase activity, transferring groups other than amino-acyl groups"/>
    <property type="evidence" value="ECO:0007669"/>
    <property type="project" value="InterPro"/>
</dbReference>
<dbReference type="AlphaFoldDB" id="A0A0W0YJI7"/>
<dbReference type="SUPFAM" id="SSF55729">
    <property type="entry name" value="Acyl-CoA N-acyltransferases (Nat)"/>
    <property type="match status" value="1"/>
</dbReference>
<dbReference type="CDD" id="cd04301">
    <property type="entry name" value="NAT_SF"/>
    <property type="match status" value="1"/>
</dbReference>
<organism evidence="2 3">
    <name type="scientific">Legionella sainthelensi</name>
    <dbReference type="NCBI Taxonomy" id="28087"/>
    <lineage>
        <taxon>Bacteria</taxon>
        <taxon>Pseudomonadati</taxon>
        <taxon>Pseudomonadota</taxon>
        <taxon>Gammaproteobacteria</taxon>
        <taxon>Legionellales</taxon>
        <taxon>Legionellaceae</taxon>
        <taxon>Legionella</taxon>
    </lineage>
</organism>
<reference evidence="2 3" key="1">
    <citation type="submission" date="2015-11" db="EMBL/GenBank/DDBJ databases">
        <title>Genomic analysis of 38 Legionella species identifies large and diverse effector repertoires.</title>
        <authorList>
            <person name="Burstein D."/>
            <person name="Amaro F."/>
            <person name="Zusman T."/>
            <person name="Lifshitz Z."/>
            <person name="Cohen O."/>
            <person name="Gilbert J.A."/>
            <person name="Pupko T."/>
            <person name="Shuman H.A."/>
            <person name="Segal G."/>
        </authorList>
    </citation>
    <scope>NUCLEOTIDE SEQUENCE [LARGE SCALE GENOMIC DNA]</scope>
    <source>
        <strain evidence="2 3">Mt.St.Helens-4</strain>
    </source>
</reference>
<dbReference type="EMBL" id="LNYV01000028">
    <property type="protein sequence ID" value="KTD57113.1"/>
    <property type="molecule type" value="Genomic_DNA"/>
</dbReference>
<dbReference type="Proteomes" id="UP000054621">
    <property type="component" value="Unassembled WGS sequence"/>
</dbReference>
<dbReference type="OrthoDB" id="8479334at2"/>
<dbReference type="InterPro" id="IPR016181">
    <property type="entry name" value="Acyl_CoA_acyltransferase"/>
</dbReference>
<name>A0A0W0YJI7_9GAMM</name>
<dbReference type="InterPro" id="IPR000182">
    <property type="entry name" value="GNAT_dom"/>
</dbReference>
<dbReference type="Pfam" id="PF00583">
    <property type="entry name" value="Acetyltransf_1"/>
    <property type="match status" value="1"/>
</dbReference>
<keyword evidence="2" id="KW-0808">Transferase</keyword>
<comment type="caution">
    <text evidence="2">The sequence shown here is derived from an EMBL/GenBank/DDBJ whole genome shotgun (WGS) entry which is preliminary data.</text>
</comment>
<evidence type="ECO:0000259" key="1">
    <source>
        <dbReference type="PROSITE" id="PS51186"/>
    </source>
</evidence>
<accession>A0A0W0YJI7</accession>